<evidence type="ECO:0000256" key="8">
    <source>
        <dbReference type="SAM" id="Coils"/>
    </source>
</evidence>
<gene>
    <name evidence="11" type="ORF">KFL_001790290</name>
</gene>
<feature type="region of interest" description="Disordered" evidence="9">
    <location>
        <begin position="731"/>
        <end position="751"/>
    </location>
</feature>
<keyword evidence="5 6" id="KW-0505">Motor protein</keyword>
<dbReference type="GO" id="GO:0008017">
    <property type="term" value="F:microtubule binding"/>
    <property type="evidence" value="ECO:0000318"/>
    <property type="project" value="GO_Central"/>
</dbReference>
<dbReference type="GO" id="GO:0003777">
    <property type="term" value="F:microtubule motor activity"/>
    <property type="evidence" value="ECO:0000318"/>
    <property type="project" value="GO_Central"/>
</dbReference>
<dbReference type="GO" id="GO:0016887">
    <property type="term" value="F:ATP hydrolysis activity"/>
    <property type="evidence" value="ECO:0000318"/>
    <property type="project" value="GO_Central"/>
</dbReference>
<dbReference type="InterPro" id="IPR027417">
    <property type="entry name" value="P-loop_NTPase"/>
</dbReference>
<evidence type="ECO:0000313" key="11">
    <source>
        <dbReference type="EMBL" id="GAQ84189.1"/>
    </source>
</evidence>
<reference evidence="11 12" key="1">
    <citation type="journal article" date="2014" name="Nat. Commun.">
        <title>Klebsormidium flaccidum genome reveals primary factors for plant terrestrial adaptation.</title>
        <authorList>
            <person name="Hori K."/>
            <person name="Maruyama F."/>
            <person name="Fujisawa T."/>
            <person name="Togashi T."/>
            <person name="Yamamoto N."/>
            <person name="Seo M."/>
            <person name="Sato S."/>
            <person name="Yamada T."/>
            <person name="Mori H."/>
            <person name="Tajima N."/>
            <person name="Moriyama T."/>
            <person name="Ikeuchi M."/>
            <person name="Watanabe M."/>
            <person name="Wada H."/>
            <person name="Kobayashi K."/>
            <person name="Saito M."/>
            <person name="Masuda T."/>
            <person name="Sasaki-Sekimoto Y."/>
            <person name="Mashiguchi K."/>
            <person name="Awai K."/>
            <person name="Shimojima M."/>
            <person name="Masuda S."/>
            <person name="Iwai M."/>
            <person name="Nobusawa T."/>
            <person name="Narise T."/>
            <person name="Kondo S."/>
            <person name="Saito H."/>
            <person name="Sato R."/>
            <person name="Murakawa M."/>
            <person name="Ihara Y."/>
            <person name="Oshima-Yamada Y."/>
            <person name="Ohtaka K."/>
            <person name="Satoh M."/>
            <person name="Sonobe K."/>
            <person name="Ishii M."/>
            <person name="Ohtani R."/>
            <person name="Kanamori-Sato M."/>
            <person name="Honoki R."/>
            <person name="Miyazaki D."/>
            <person name="Mochizuki H."/>
            <person name="Umetsu J."/>
            <person name="Higashi K."/>
            <person name="Shibata D."/>
            <person name="Kamiya Y."/>
            <person name="Sato N."/>
            <person name="Nakamura Y."/>
            <person name="Tabata S."/>
            <person name="Ida S."/>
            <person name="Kurokawa K."/>
            <person name="Ohta H."/>
        </authorList>
    </citation>
    <scope>NUCLEOTIDE SEQUENCE [LARGE SCALE GENOMIC DNA]</scope>
    <source>
        <strain evidence="11 12">NIES-2285</strain>
    </source>
</reference>
<keyword evidence="3 6" id="KW-0067">ATP-binding</keyword>
<keyword evidence="1 7" id="KW-0493">Microtubule</keyword>
<organism evidence="11 12">
    <name type="scientific">Klebsormidium nitens</name>
    <name type="common">Green alga</name>
    <name type="synonym">Ulothrix nitens</name>
    <dbReference type="NCBI Taxonomy" id="105231"/>
    <lineage>
        <taxon>Eukaryota</taxon>
        <taxon>Viridiplantae</taxon>
        <taxon>Streptophyta</taxon>
        <taxon>Klebsormidiophyceae</taxon>
        <taxon>Klebsormidiales</taxon>
        <taxon>Klebsormidiaceae</taxon>
        <taxon>Klebsormidium</taxon>
    </lineage>
</organism>
<dbReference type="SUPFAM" id="SSF52540">
    <property type="entry name" value="P-loop containing nucleoside triphosphate hydrolases"/>
    <property type="match status" value="1"/>
</dbReference>
<dbReference type="AlphaFoldDB" id="A0A1Y1I433"/>
<evidence type="ECO:0000259" key="10">
    <source>
        <dbReference type="PROSITE" id="PS50067"/>
    </source>
</evidence>
<dbReference type="PROSITE" id="PS50067">
    <property type="entry name" value="KINESIN_MOTOR_2"/>
    <property type="match status" value="1"/>
</dbReference>
<evidence type="ECO:0000256" key="3">
    <source>
        <dbReference type="ARBA" id="ARBA00022840"/>
    </source>
</evidence>
<feature type="coiled-coil region" evidence="8">
    <location>
        <begin position="649"/>
        <end position="676"/>
    </location>
</feature>
<evidence type="ECO:0000256" key="1">
    <source>
        <dbReference type="ARBA" id="ARBA00022701"/>
    </source>
</evidence>
<evidence type="ECO:0000256" key="4">
    <source>
        <dbReference type="ARBA" id="ARBA00023054"/>
    </source>
</evidence>
<comment type="similarity">
    <text evidence="6 7">Belongs to the TRAFAC class myosin-kinesin ATPase superfamily. Kinesin family.</text>
</comment>
<name>A0A1Y1I433_KLENI</name>
<accession>A0A1Y1I433</accession>
<dbReference type="GO" id="GO:0005737">
    <property type="term" value="C:cytoplasm"/>
    <property type="evidence" value="ECO:0000318"/>
    <property type="project" value="GO_Central"/>
</dbReference>
<dbReference type="SMART" id="SM00129">
    <property type="entry name" value="KISc"/>
    <property type="match status" value="1"/>
</dbReference>
<evidence type="ECO:0000313" key="12">
    <source>
        <dbReference type="Proteomes" id="UP000054558"/>
    </source>
</evidence>
<dbReference type="GO" id="GO:0005871">
    <property type="term" value="C:kinesin complex"/>
    <property type="evidence" value="ECO:0000318"/>
    <property type="project" value="GO_Central"/>
</dbReference>
<dbReference type="Proteomes" id="UP000054558">
    <property type="component" value="Unassembled WGS sequence"/>
</dbReference>
<keyword evidence="2 6" id="KW-0547">Nucleotide-binding</keyword>
<feature type="coiled-coil region" evidence="8">
    <location>
        <begin position="563"/>
        <end position="604"/>
    </location>
</feature>
<dbReference type="PROSITE" id="PS00411">
    <property type="entry name" value="KINESIN_MOTOR_1"/>
    <property type="match status" value="1"/>
</dbReference>
<evidence type="ECO:0000256" key="9">
    <source>
        <dbReference type="SAM" id="MobiDB-lite"/>
    </source>
</evidence>
<dbReference type="STRING" id="105231.A0A1Y1I433"/>
<dbReference type="PANTHER" id="PTHR47968:SF36">
    <property type="entry name" value="KINESIN HEAVY CHAIN ISOFORM X1"/>
    <property type="match status" value="1"/>
</dbReference>
<dbReference type="InterPro" id="IPR027640">
    <property type="entry name" value="Kinesin-like_fam"/>
</dbReference>
<feature type="binding site" evidence="6">
    <location>
        <begin position="91"/>
        <end position="98"/>
    </location>
    <ligand>
        <name>ATP</name>
        <dbReference type="ChEBI" id="CHEBI:30616"/>
    </ligand>
</feature>
<evidence type="ECO:0000256" key="2">
    <source>
        <dbReference type="ARBA" id="ARBA00022741"/>
    </source>
</evidence>
<dbReference type="PRINTS" id="PR00380">
    <property type="entry name" value="KINESINHEAVY"/>
</dbReference>
<dbReference type="GO" id="GO:0005524">
    <property type="term" value="F:ATP binding"/>
    <property type="evidence" value="ECO:0007669"/>
    <property type="project" value="UniProtKB-UniRule"/>
</dbReference>
<dbReference type="Pfam" id="PF23735">
    <property type="entry name" value="KIF9"/>
    <property type="match status" value="1"/>
</dbReference>
<feature type="domain" description="Kinesin motor" evidence="10">
    <location>
        <begin position="5"/>
        <end position="342"/>
    </location>
</feature>
<protein>
    <recommendedName>
        <fullName evidence="7">Kinesin-like protein</fullName>
    </recommendedName>
</protein>
<dbReference type="EMBL" id="DF237128">
    <property type="protein sequence ID" value="GAQ84189.1"/>
    <property type="molecule type" value="Genomic_DNA"/>
</dbReference>
<dbReference type="GO" id="GO:0005874">
    <property type="term" value="C:microtubule"/>
    <property type="evidence" value="ECO:0000318"/>
    <property type="project" value="GO_Central"/>
</dbReference>
<keyword evidence="4 8" id="KW-0175">Coiled coil</keyword>
<sequence length="751" mass="81363">MPKTNVRVFLRLRPTVHSCESIVPQPDGKSVCIQNRKGAARVTDGAQQDSLLFKFDGVYQNVGQDAIFDESAREVVDSVVSGYNGTIFAYGQTGAGKTLTMSGDPRVFNQRGITPRALHQIFRAAESKPEGSVHVRVSYLEIYNETMYDLLADAPGSSNGLTVTEDANGSVEVRCSKGAVRGLTRRSVASEEQALACFFEGEAARSTAAHYLNAASSRSHCIFTVHVEAEAGVGAAEKVTSSKLHLVDLAGSERLKKTHVTGESLREATAINKSLTFLEQVVNALAKNQPHVTFRQTKLTSVLRDALGGNCRTVLLACCWADDEFLEETLSTLRFAARVRSLTTTATVSEKTDPATVIRRLERQVVELKQELAMKDTLSGKGRVSYSEPSEGDLQELRGKISRFLTGDCGLDALPLDSIKETYRLFKELHVKARTELEKDLATARGSRPVSQGTFLQSPASGSGSANGITSAQSNGVGEVEQNSSRSFPVGEAPTEARPKDAVYLDRSTAGGAASPKAAPLNGTAWRNADPQNGSPESPAARETEAERKNRAFLQYKHEEPEGRAANDRLQELSNKIREARLTVRELGGKVNDAKHEIDALKQTLDARRGAGQGARAPPGADVPEDAVEVLDEEQFKLLQQSKAAKAAYRQSFDQLRALRADLEHMEAEAALCRQTLLDGFGRWFDSQGLSPSSREGPGTGSIEALQRADEGVESETSFMGDHESHAYFAAQKAVGTQRGSPTHKTTRRVL</sequence>
<keyword evidence="12" id="KW-1185">Reference proteome</keyword>
<dbReference type="Gene3D" id="3.40.850.10">
    <property type="entry name" value="Kinesin motor domain"/>
    <property type="match status" value="1"/>
</dbReference>
<dbReference type="InterPro" id="IPR036961">
    <property type="entry name" value="Kinesin_motor_dom_sf"/>
</dbReference>
<evidence type="ECO:0000256" key="5">
    <source>
        <dbReference type="ARBA" id="ARBA00023175"/>
    </source>
</evidence>
<evidence type="ECO:0000256" key="7">
    <source>
        <dbReference type="RuleBase" id="RU000394"/>
    </source>
</evidence>
<dbReference type="GO" id="GO:0007018">
    <property type="term" value="P:microtubule-based movement"/>
    <property type="evidence" value="ECO:0000318"/>
    <property type="project" value="GO_Central"/>
</dbReference>
<dbReference type="InterPro" id="IPR019821">
    <property type="entry name" value="Kinesin_motor_CS"/>
</dbReference>
<dbReference type="OrthoDB" id="3176171at2759"/>
<feature type="region of interest" description="Disordered" evidence="9">
    <location>
        <begin position="442"/>
        <end position="546"/>
    </location>
</feature>
<evidence type="ECO:0000256" key="6">
    <source>
        <dbReference type="PROSITE-ProRule" id="PRU00283"/>
    </source>
</evidence>
<dbReference type="InterPro" id="IPR056524">
    <property type="entry name" value="KIF6/9_C"/>
</dbReference>
<proteinExistence type="inferred from homology"/>
<dbReference type="PANTHER" id="PTHR47968">
    <property type="entry name" value="CENTROMERE PROTEIN E"/>
    <property type="match status" value="1"/>
</dbReference>
<feature type="compositionally biased region" description="Polar residues" evidence="9">
    <location>
        <begin position="449"/>
        <end position="487"/>
    </location>
</feature>
<dbReference type="Pfam" id="PF00225">
    <property type="entry name" value="Kinesin"/>
    <property type="match status" value="1"/>
</dbReference>
<dbReference type="InterPro" id="IPR001752">
    <property type="entry name" value="Kinesin_motor_dom"/>
</dbReference>
<feature type="compositionally biased region" description="Basic and acidic residues" evidence="9">
    <location>
        <begin position="495"/>
        <end position="504"/>
    </location>
</feature>
<dbReference type="OMA" id="LMFACIW"/>